<accession>A0A8H7W9D5</accession>
<dbReference type="Proteomes" id="UP000664132">
    <property type="component" value="Unassembled WGS sequence"/>
</dbReference>
<dbReference type="InterPro" id="IPR021858">
    <property type="entry name" value="Fun_TF"/>
</dbReference>
<comment type="caution">
    <text evidence="1">The sequence shown here is derived from an EMBL/GenBank/DDBJ whole genome shotgun (WGS) entry which is preliminary data.</text>
</comment>
<dbReference type="PANTHER" id="PTHR37540">
    <property type="entry name" value="TRANSCRIPTION FACTOR (ACR-2), PUTATIVE-RELATED-RELATED"/>
    <property type="match status" value="1"/>
</dbReference>
<sequence length="495" mass="55585">MAPLKSAGTALTLQPRASVTFEFIDVEDKDARRKARSHVIREAKQRQKLETLRYHKNREGNKRSLAPAVISTKTVQSNEVETTSNQNQLLVKNAVSFLPSINTVLEGLVDPFNQFPVKLTSGKDLGLVDHYYTTFRPKPFLLSDCDYTPVKKLMLQVSMQDAASFLVIISGAANDIALRSGRPQSQQSIEYKSQAMALVNKRMSVSQSYFTDGTINACSMFAGTELLFGTPETFNTHMDGVMEMLKSRGGYEKLQQTNPLLASLLAWHDFAGAAALACHRRFAFTSCDPHGTSSSPKPIEYTAPFNIPRDTLPPNYTLYDDLMILLGNLENATTLIRTKSMDRAKLEQHTAFVAKLNSDLMRILSPPISQTTPFRRFLIEDSFRIACLIYISAICRGYDGWDLQTNITIDELKGSLLDDSQAWSASTEMLLRFLLGGGKAQSQRTVHYVEQLMKMFVPIDWKQWKGIKDTLLSFFLSAEMCAGPLQDLWRCRIDL</sequence>
<dbReference type="AlphaFoldDB" id="A0A8H7W9D5"/>
<dbReference type="Pfam" id="PF11951">
    <property type="entry name" value="Fungal_trans_2"/>
    <property type="match status" value="1"/>
</dbReference>
<dbReference type="EMBL" id="JAFJYH010000085">
    <property type="protein sequence ID" value="KAG4420387.1"/>
    <property type="molecule type" value="Genomic_DNA"/>
</dbReference>
<gene>
    <name evidence="1" type="ORF">IFR04_006499</name>
</gene>
<reference evidence="1" key="1">
    <citation type="submission" date="2021-02" db="EMBL/GenBank/DDBJ databases">
        <title>Genome sequence Cadophora malorum strain M34.</title>
        <authorList>
            <person name="Stefanovic E."/>
            <person name="Vu D."/>
            <person name="Scully C."/>
            <person name="Dijksterhuis J."/>
            <person name="Roader J."/>
            <person name="Houbraken J."/>
        </authorList>
    </citation>
    <scope>NUCLEOTIDE SEQUENCE</scope>
    <source>
        <strain evidence="1">M34</strain>
    </source>
</reference>
<evidence type="ECO:0008006" key="3">
    <source>
        <dbReference type="Google" id="ProtNLM"/>
    </source>
</evidence>
<organism evidence="1 2">
    <name type="scientific">Cadophora malorum</name>
    <dbReference type="NCBI Taxonomy" id="108018"/>
    <lineage>
        <taxon>Eukaryota</taxon>
        <taxon>Fungi</taxon>
        <taxon>Dikarya</taxon>
        <taxon>Ascomycota</taxon>
        <taxon>Pezizomycotina</taxon>
        <taxon>Leotiomycetes</taxon>
        <taxon>Helotiales</taxon>
        <taxon>Ploettnerulaceae</taxon>
        <taxon>Cadophora</taxon>
    </lineage>
</organism>
<keyword evidence="2" id="KW-1185">Reference proteome</keyword>
<dbReference type="OrthoDB" id="3469225at2759"/>
<protein>
    <recommendedName>
        <fullName evidence="3">Tachykinin family protein</fullName>
    </recommendedName>
</protein>
<proteinExistence type="predicted"/>
<evidence type="ECO:0000313" key="1">
    <source>
        <dbReference type="EMBL" id="KAG4420387.1"/>
    </source>
</evidence>
<evidence type="ECO:0000313" key="2">
    <source>
        <dbReference type="Proteomes" id="UP000664132"/>
    </source>
</evidence>
<dbReference type="PANTHER" id="PTHR37540:SF10">
    <property type="entry name" value="SIGMA-70 REGION 2 FAMILY PROTEIN"/>
    <property type="match status" value="1"/>
</dbReference>
<name>A0A8H7W9D5_9HELO</name>